<gene>
    <name evidence="1" type="ORF">TVAG_177410</name>
</gene>
<dbReference type="EMBL" id="DS113890">
    <property type="protein sequence ID" value="EAX93833.1"/>
    <property type="molecule type" value="Genomic_DNA"/>
</dbReference>
<proteinExistence type="predicted"/>
<dbReference type="KEGG" id="tva:4751558"/>
<reference evidence="1" key="1">
    <citation type="submission" date="2006-10" db="EMBL/GenBank/DDBJ databases">
        <authorList>
            <person name="Amadeo P."/>
            <person name="Zhao Q."/>
            <person name="Wortman J."/>
            <person name="Fraser-Liggett C."/>
            <person name="Carlton J."/>
        </authorList>
    </citation>
    <scope>NUCLEOTIDE SEQUENCE</scope>
    <source>
        <strain evidence="1">G3</strain>
    </source>
</reference>
<sequence>MYSILQKLGAFSSIWTTATKKIAKVKSDAFAKEIGSIYECFDSLVVQIAQVHPERIFTFTMWTSRNRRRAR</sequence>
<reference evidence="1" key="2">
    <citation type="journal article" date="2007" name="Science">
        <title>Draft genome sequence of the sexually transmitted pathogen Trichomonas vaginalis.</title>
        <authorList>
            <person name="Carlton J.M."/>
            <person name="Hirt R.P."/>
            <person name="Silva J.C."/>
            <person name="Delcher A.L."/>
            <person name="Schatz M."/>
            <person name="Zhao Q."/>
            <person name="Wortman J.R."/>
            <person name="Bidwell S.L."/>
            <person name="Alsmark U.C.M."/>
            <person name="Besteiro S."/>
            <person name="Sicheritz-Ponten T."/>
            <person name="Noel C.J."/>
            <person name="Dacks J.B."/>
            <person name="Foster P.G."/>
            <person name="Simillion C."/>
            <person name="Van de Peer Y."/>
            <person name="Miranda-Saavedra D."/>
            <person name="Barton G.J."/>
            <person name="Westrop G.D."/>
            <person name="Mueller S."/>
            <person name="Dessi D."/>
            <person name="Fiori P.L."/>
            <person name="Ren Q."/>
            <person name="Paulsen I."/>
            <person name="Zhang H."/>
            <person name="Bastida-Corcuera F.D."/>
            <person name="Simoes-Barbosa A."/>
            <person name="Brown M.T."/>
            <person name="Hayes R.D."/>
            <person name="Mukherjee M."/>
            <person name="Okumura C.Y."/>
            <person name="Schneider R."/>
            <person name="Smith A.J."/>
            <person name="Vanacova S."/>
            <person name="Villalvazo M."/>
            <person name="Haas B.J."/>
            <person name="Pertea M."/>
            <person name="Feldblyum T.V."/>
            <person name="Utterback T.R."/>
            <person name="Shu C.L."/>
            <person name="Osoegawa K."/>
            <person name="de Jong P.J."/>
            <person name="Hrdy I."/>
            <person name="Horvathova L."/>
            <person name="Zubacova Z."/>
            <person name="Dolezal P."/>
            <person name="Malik S.B."/>
            <person name="Logsdon J.M. Jr."/>
            <person name="Henze K."/>
            <person name="Gupta A."/>
            <person name="Wang C.C."/>
            <person name="Dunne R.L."/>
            <person name="Upcroft J.A."/>
            <person name="Upcroft P."/>
            <person name="White O."/>
            <person name="Salzberg S.L."/>
            <person name="Tang P."/>
            <person name="Chiu C.-H."/>
            <person name="Lee Y.-S."/>
            <person name="Embley T.M."/>
            <person name="Coombs G.H."/>
            <person name="Mottram J.C."/>
            <person name="Tachezy J."/>
            <person name="Fraser-Liggett C.M."/>
            <person name="Johnson P.J."/>
        </authorList>
    </citation>
    <scope>NUCLEOTIDE SEQUENCE [LARGE SCALE GENOMIC DNA]</scope>
    <source>
        <strain evidence="1">G3</strain>
    </source>
</reference>
<accession>A2FMN3</accession>
<organism evidence="1 2">
    <name type="scientific">Trichomonas vaginalis (strain ATCC PRA-98 / G3)</name>
    <dbReference type="NCBI Taxonomy" id="412133"/>
    <lineage>
        <taxon>Eukaryota</taxon>
        <taxon>Metamonada</taxon>
        <taxon>Parabasalia</taxon>
        <taxon>Trichomonadida</taxon>
        <taxon>Trichomonadidae</taxon>
        <taxon>Trichomonas</taxon>
    </lineage>
</organism>
<keyword evidence="2" id="KW-1185">Reference proteome</keyword>
<dbReference type="VEuPathDB" id="TrichDB:TVAG_177410"/>
<protein>
    <submittedName>
        <fullName evidence="1">Uncharacterized protein</fullName>
    </submittedName>
</protein>
<dbReference type="Proteomes" id="UP000001542">
    <property type="component" value="Unassembled WGS sequence"/>
</dbReference>
<dbReference type="RefSeq" id="XP_001306763.1">
    <property type="nucleotide sequence ID" value="XM_001306762.1"/>
</dbReference>
<name>A2FMN3_TRIV3</name>
<dbReference type="InParanoid" id="A2FMN3"/>
<dbReference type="AlphaFoldDB" id="A2FMN3"/>
<dbReference type="VEuPathDB" id="TrichDB:TVAGG3_1002880"/>
<evidence type="ECO:0000313" key="2">
    <source>
        <dbReference type="Proteomes" id="UP000001542"/>
    </source>
</evidence>
<evidence type="ECO:0000313" key="1">
    <source>
        <dbReference type="EMBL" id="EAX93833.1"/>
    </source>
</evidence>